<dbReference type="RefSeq" id="WP_070110405.1">
    <property type="nucleotide sequence ID" value="NZ_LZFO01000018.1"/>
</dbReference>
<proteinExistence type="predicted"/>
<dbReference type="Pfam" id="PF13690">
    <property type="entry name" value="CheX"/>
    <property type="match status" value="1"/>
</dbReference>
<evidence type="ECO:0000313" key="7">
    <source>
        <dbReference type="EMBL" id="OFI05946.1"/>
    </source>
</evidence>
<dbReference type="GO" id="GO:0006935">
    <property type="term" value="P:chemotaxis"/>
    <property type="evidence" value="ECO:0007669"/>
    <property type="project" value="UniProtKB-KW"/>
</dbReference>
<reference evidence="7 8" key="1">
    <citation type="submission" date="2016-06" db="EMBL/GenBank/DDBJ databases">
        <title>Genome sequence of Clostridium acetireducens DSM 10703.</title>
        <authorList>
            <person name="Poehlein A."/>
            <person name="Fluechter S."/>
            <person name="Duerre P."/>
            <person name="Daniel R."/>
        </authorList>
    </citation>
    <scope>NUCLEOTIDE SEQUENCE [LARGE SCALE GENOMIC DNA]</scope>
    <source>
        <strain evidence="7 8">DSM 10703</strain>
    </source>
</reference>
<protein>
    <recommendedName>
        <fullName evidence="1">Stage 0 sporulation protein A homolog</fullName>
    </recommendedName>
</protein>
<dbReference type="InterPro" id="IPR050595">
    <property type="entry name" value="Bact_response_regulator"/>
</dbReference>
<dbReference type="InterPro" id="IPR001789">
    <property type="entry name" value="Sig_transdc_resp-reg_receiver"/>
</dbReference>
<dbReference type="SUPFAM" id="SSF52172">
    <property type="entry name" value="CheY-like"/>
    <property type="match status" value="1"/>
</dbReference>
<evidence type="ECO:0000256" key="3">
    <source>
        <dbReference type="ARBA" id="ARBA00022553"/>
    </source>
</evidence>
<evidence type="ECO:0000259" key="6">
    <source>
        <dbReference type="PROSITE" id="PS50110"/>
    </source>
</evidence>
<evidence type="ECO:0000313" key="8">
    <source>
        <dbReference type="Proteomes" id="UP000175744"/>
    </source>
</evidence>
<keyword evidence="3 5" id="KW-0597">Phosphoprotein</keyword>
<evidence type="ECO:0000256" key="1">
    <source>
        <dbReference type="ARBA" id="ARBA00018672"/>
    </source>
</evidence>
<dbReference type="GO" id="GO:0000160">
    <property type="term" value="P:phosphorelay signal transduction system"/>
    <property type="evidence" value="ECO:0007669"/>
    <property type="project" value="InterPro"/>
</dbReference>
<dbReference type="InterPro" id="IPR028051">
    <property type="entry name" value="CheX-like_dom"/>
</dbReference>
<dbReference type="PANTHER" id="PTHR44591">
    <property type="entry name" value="STRESS RESPONSE REGULATOR PROTEIN 1"/>
    <property type="match status" value="1"/>
</dbReference>
<dbReference type="InterPro" id="IPR028976">
    <property type="entry name" value="CheC-like_sf"/>
</dbReference>
<dbReference type="Pfam" id="PF00072">
    <property type="entry name" value="Response_reg"/>
    <property type="match status" value="1"/>
</dbReference>
<gene>
    <name evidence="7" type="primary">cheY_4</name>
    <name evidence="7" type="ORF">CLOACE_14210</name>
</gene>
<dbReference type="SMART" id="SM00448">
    <property type="entry name" value="REC"/>
    <property type="match status" value="1"/>
</dbReference>
<keyword evidence="8" id="KW-1185">Reference proteome</keyword>
<dbReference type="PROSITE" id="PS50110">
    <property type="entry name" value="RESPONSE_REGULATORY"/>
    <property type="match status" value="1"/>
</dbReference>
<sequence length="287" mass="32264">MKNLNVVIVDDSPFSISIIRDILEEEGLYVVGEARSLEEVINVVKEKKPQLVTMDMTLPGTDGLECTRAIHEIDKNIKIVVISSMMDEEIIKKAKENKVAGYIQKPIDPEELITVIQRIMAGEDLFGELEKIYFDIFKEAFADSLNRFIKDVPNFGQAMKSKKSEASRGISIVVGIIGKFSGRMIIDLSSDTARHMCQYILKREPKNLEEELNMAAEVANIIAGNACSMLNRKNKIFGLRVAPPTTFYGKSINISQTNLQTMSIVSNTKFGEVYLNVGFKRGEEEWM</sequence>
<dbReference type="STRING" id="1121290.CLAOCE_14210"/>
<comment type="function">
    <text evidence="4">May play the central regulatory role in sporulation. It may be an element of the effector pathway responsible for the activation of sporulation genes in response to nutritional stress. Spo0A may act in concert with spo0H (a sigma factor) to control the expression of some genes that are critical to the sporulation process.</text>
</comment>
<dbReference type="OrthoDB" id="9779069at2"/>
<dbReference type="PATRIC" id="fig|1121290.3.peg.1405"/>
<dbReference type="EMBL" id="LZFO01000018">
    <property type="protein sequence ID" value="OFI05946.1"/>
    <property type="molecule type" value="Genomic_DNA"/>
</dbReference>
<name>A0A1E8EZ34_9CLOT</name>
<dbReference type="CDD" id="cd17906">
    <property type="entry name" value="CheX"/>
    <property type="match status" value="1"/>
</dbReference>
<organism evidence="7 8">
    <name type="scientific">Clostridium acetireducens DSM 10703</name>
    <dbReference type="NCBI Taxonomy" id="1121290"/>
    <lineage>
        <taxon>Bacteria</taxon>
        <taxon>Bacillati</taxon>
        <taxon>Bacillota</taxon>
        <taxon>Clostridia</taxon>
        <taxon>Eubacteriales</taxon>
        <taxon>Clostridiaceae</taxon>
        <taxon>Clostridium</taxon>
    </lineage>
</organism>
<evidence type="ECO:0000256" key="5">
    <source>
        <dbReference type="PROSITE-ProRule" id="PRU00169"/>
    </source>
</evidence>
<evidence type="ECO:0000256" key="2">
    <source>
        <dbReference type="ARBA" id="ARBA00022500"/>
    </source>
</evidence>
<dbReference type="Gene3D" id="3.40.50.2300">
    <property type="match status" value="1"/>
</dbReference>
<feature type="modified residue" description="4-aspartylphosphate" evidence="5">
    <location>
        <position position="55"/>
    </location>
</feature>
<dbReference type="PANTHER" id="PTHR44591:SF3">
    <property type="entry name" value="RESPONSE REGULATORY DOMAIN-CONTAINING PROTEIN"/>
    <property type="match status" value="1"/>
</dbReference>
<comment type="caution">
    <text evidence="7">The sequence shown here is derived from an EMBL/GenBank/DDBJ whole genome shotgun (WGS) entry which is preliminary data.</text>
</comment>
<feature type="domain" description="Response regulatory" evidence="6">
    <location>
        <begin position="5"/>
        <end position="120"/>
    </location>
</feature>
<keyword evidence="2" id="KW-0145">Chemotaxis</keyword>
<dbReference type="Gene3D" id="3.40.1550.10">
    <property type="entry name" value="CheC-like"/>
    <property type="match status" value="1"/>
</dbReference>
<dbReference type="Proteomes" id="UP000175744">
    <property type="component" value="Unassembled WGS sequence"/>
</dbReference>
<accession>A0A1E8EZ34</accession>
<evidence type="ECO:0000256" key="4">
    <source>
        <dbReference type="ARBA" id="ARBA00024867"/>
    </source>
</evidence>
<dbReference type="AlphaFoldDB" id="A0A1E8EZ34"/>
<dbReference type="InterPro" id="IPR011006">
    <property type="entry name" value="CheY-like_superfamily"/>
</dbReference>
<dbReference type="SUPFAM" id="SSF103039">
    <property type="entry name" value="CheC-like"/>
    <property type="match status" value="1"/>
</dbReference>